<dbReference type="AlphaFoldDB" id="A0A165R068"/>
<proteinExistence type="predicted"/>
<dbReference type="InParanoid" id="A0A165R068"/>
<dbReference type="Proteomes" id="UP000076761">
    <property type="component" value="Unassembled WGS sequence"/>
</dbReference>
<feature type="region of interest" description="Disordered" evidence="1">
    <location>
        <begin position="111"/>
        <end position="142"/>
    </location>
</feature>
<dbReference type="STRING" id="1314782.A0A165R068"/>
<reference evidence="2 3" key="1">
    <citation type="journal article" date="2016" name="Mol. Biol. Evol.">
        <title>Comparative Genomics of Early-Diverging Mushroom-Forming Fungi Provides Insights into the Origins of Lignocellulose Decay Capabilities.</title>
        <authorList>
            <person name="Nagy L.G."/>
            <person name="Riley R."/>
            <person name="Tritt A."/>
            <person name="Adam C."/>
            <person name="Daum C."/>
            <person name="Floudas D."/>
            <person name="Sun H."/>
            <person name="Yadav J.S."/>
            <person name="Pangilinan J."/>
            <person name="Larsson K.H."/>
            <person name="Matsuura K."/>
            <person name="Barry K."/>
            <person name="Labutti K."/>
            <person name="Kuo R."/>
            <person name="Ohm R.A."/>
            <person name="Bhattacharya S.S."/>
            <person name="Shirouzu T."/>
            <person name="Yoshinaga Y."/>
            <person name="Martin F.M."/>
            <person name="Grigoriev I.V."/>
            <person name="Hibbett D.S."/>
        </authorList>
    </citation>
    <scope>NUCLEOTIDE SEQUENCE [LARGE SCALE GENOMIC DNA]</scope>
    <source>
        <strain evidence="2 3">HHB14362 ss-1</strain>
    </source>
</reference>
<organism evidence="2 3">
    <name type="scientific">Neolentinus lepideus HHB14362 ss-1</name>
    <dbReference type="NCBI Taxonomy" id="1314782"/>
    <lineage>
        <taxon>Eukaryota</taxon>
        <taxon>Fungi</taxon>
        <taxon>Dikarya</taxon>
        <taxon>Basidiomycota</taxon>
        <taxon>Agaricomycotina</taxon>
        <taxon>Agaricomycetes</taxon>
        <taxon>Gloeophyllales</taxon>
        <taxon>Gloeophyllaceae</taxon>
        <taxon>Neolentinus</taxon>
    </lineage>
</organism>
<dbReference type="EMBL" id="KV425588">
    <property type="protein sequence ID" value="KZT23130.1"/>
    <property type="molecule type" value="Genomic_DNA"/>
</dbReference>
<protein>
    <submittedName>
        <fullName evidence="2">Uncharacterized protein</fullName>
    </submittedName>
</protein>
<evidence type="ECO:0000313" key="3">
    <source>
        <dbReference type="Proteomes" id="UP000076761"/>
    </source>
</evidence>
<evidence type="ECO:0000313" key="2">
    <source>
        <dbReference type="EMBL" id="KZT23130.1"/>
    </source>
</evidence>
<dbReference type="OrthoDB" id="273181at2759"/>
<sequence length="202" mass="23054">MSPIHGLAYPPDFLAALPVLADSRPPVRALSARQFAAIHLRYLRSHAPDSVLFPFLHGLEDGSDALRAFFGSSTVRVPRFRGLIWVATDTPRPPPARSATLDALARASSPAYGYGYDEDDEDEYDSDEYTSEGSEMDVDPMHMHPVHHRGRLCLRRTPRRRRWDRARRLRRRSPIVLKLCGRRGRRGGMVGRRERRGGMVWR</sequence>
<evidence type="ECO:0000256" key="1">
    <source>
        <dbReference type="SAM" id="MobiDB-lite"/>
    </source>
</evidence>
<gene>
    <name evidence="2" type="ORF">NEOLEDRAFT_571230</name>
</gene>
<keyword evidence="3" id="KW-1185">Reference proteome</keyword>
<accession>A0A165R068</accession>
<feature type="compositionally biased region" description="Acidic residues" evidence="1">
    <location>
        <begin position="116"/>
        <end position="138"/>
    </location>
</feature>
<name>A0A165R068_9AGAM</name>